<organism evidence="2 3">
    <name type="scientific">Paenarthrobacter nicotinovorans</name>
    <name type="common">Arthrobacter nicotinovorans</name>
    <dbReference type="NCBI Taxonomy" id="29320"/>
    <lineage>
        <taxon>Bacteria</taxon>
        <taxon>Bacillati</taxon>
        <taxon>Actinomycetota</taxon>
        <taxon>Actinomycetes</taxon>
        <taxon>Micrococcales</taxon>
        <taxon>Micrococcaceae</taxon>
        <taxon>Paenarthrobacter</taxon>
    </lineage>
</organism>
<evidence type="ECO:0000313" key="3">
    <source>
        <dbReference type="Proteomes" id="UP001244563"/>
    </source>
</evidence>
<dbReference type="SUPFAM" id="SSF55781">
    <property type="entry name" value="GAF domain-like"/>
    <property type="match status" value="1"/>
</dbReference>
<dbReference type="InterPro" id="IPR003018">
    <property type="entry name" value="GAF"/>
</dbReference>
<comment type="caution">
    <text evidence="2">The sequence shown here is derived from an EMBL/GenBank/DDBJ whole genome shotgun (WGS) entry which is preliminary data.</text>
</comment>
<dbReference type="Proteomes" id="UP001244563">
    <property type="component" value="Unassembled WGS sequence"/>
</dbReference>
<protein>
    <submittedName>
        <fullName evidence="2">Transcriptional regulator with GAF, ATPase, and Fis domain</fullName>
    </submittedName>
</protein>
<dbReference type="Pfam" id="PF01590">
    <property type="entry name" value="GAF"/>
    <property type="match status" value="1"/>
</dbReference>
<accession>A0ABT9TP12</accession>
<feature type="domain" description="GAF" evidence="1">
    <location>
        <begin position="9"/>
        <end position="135"/>
    </location>
</feature>
<name>A0ABT9TP12_PAENI</name>
<dbReference type="InterPro" id="IPR029016">
    <property type="entry name" value="GAF-like_dom_sf"/>
</dbReference>
<sequence length="169" mass="18126">MSGNTMKTDTTFQEAFTSLQKDPGVILFTALQWIPQRSGLKRLFTSHPAEYPVGGEKTVEISPGWLGTVIEEKKPFLAPDLAALREVFSDSGLIQQLGCGAVINVPVLDPGNNVVGVLALLDAEGKYTRQSVDTAVEVINANLPALVQAFEAHPTEVPEDPEVPGKDTV</sequence>
<evidence type="ECO:0000313" key="2">
    <source>
        <dbReference type="EMBL" id="MDQ0102628.1"/>
    </source>
</evidence>
<dbReference type="EMBL" id="JAUSSW010000005">
    <property type="protein sequence ID" value="MDQ0102628.1"/>
    <property type="molecule type" value="Genomic_DNA"/>
</dbReference>
<reference evidence="2 3" key="1">
    <citation type="submission" date="2023-07" db="EMBL/GenBank/DDBJ databases">
        <title>Sorghum-associated microbial communities from plants grown in Nebraska, USA.</title>
        <authorList>
            <person name="Schachtman D."/>
        </authorList>
    </citation>
    <scope>NUCLEOTIDE SEQUENCE [LARGE SCALE GENOMIC DNA]</scope>
    <source>
        <strain evidence="2 3">CC523</strain>
    </source>
</reference>
<evidence type="ECO:0000259" key="1">
    <source>
        <dbReference type="Pfam" id="PF01590"/>
    </source>
</evidence>
<dbReference type="Gene3D" id="3.30.450.40">
    <property type="match status" value="1"/>
</dbReference>
<keyword evidence="3" id="KW-1185">Reference proteome</keyword>
<gene>
    <name evidence="2" type="ORF">J2T10_002281</name>
</gene>
<proteinExistence type="predicted"/>
<dbReference type="RefSeq" id="WP_064722705.1">
    <property type="nucleotide sequence ID" value="NZ_BDDW01000007.1"/>
</dbReference>